<keyword evidence="2" id="KW-1185">Reference proteome</keyword>
<protein>
    <recommendedName>
        <fullName evidence="3">Lipoprotein</fullName>
    </recommendedName>
</protein>
<dbReference type="RefSeq" id="WP_265764499.1">
    <property type="nucleotide sequence ID" value="NZ_JAGGJA010000002.1"/>
</dbReference>
<organism evidence="1 2">
    <name type="scientific">Fodinibius salsisoli</name>
    <dbReference type="NCBI Taxonomy" id="2820877"/>
    <lineage>
        <taxon>Bacteria</taxon>
        <taxon>Pseudomonadati</taxon>
        <taxon>Balneolota</taxon>
        <taxon>Balneolia</taxon>
        <taxon>Balneolales</taxon>
        <taxon>Balneolaceae</taxon>
        <taxon>Fodinibius</taxon>
    </lineage>
</organism>
<reference evidence="1 2" key="1">
    <citation type="submission" date="2021-03" db="EMBL/GenBank/DDBJ databases">
        <title>Aliifodinibius sp. nov., a new bacterium isolated from saline soil.</title>
        <authorList>
            <person name="Galisteo C."/>
            <person name="De La Haba R."/>
            <person name="Sanchez-Porro C."/>
            <person name="Ventosa A."/>
        </authorList>
    </citation>
    <scope>NUCLEOTIDE SEQUENCE [LARGE SCALE GENOMIC DNA]</scope>
    <source>
        <strain evidence="1 2">1BSP15-2V2</strain>
    </source>
</reference>
<accession>A0ABT3PIT2</accession>
<dbReference type="Proteomes" id="UP001207918">
    <property type="component" value="Unassembled WGS sequence"/>
</dbReference>
<proteinExistence type="predicted"/>
<evidence type="ECO:0000313" key="1">
    <source>
        <dbReference type="EMBL" id="MCW9705827.1"/>
    </source>
</evidence>
<evidence type="ECO:0000313" key="2">
    <source>
        <dbReference type="Proteomes" id="UP001207918"/>
    </source>
</evidence>
<comment type="caution">
    <text evidence="1">The sequence shown here is derived from an EMBL/GenBank/DDBJ whole genome shotgun (WGS) entry which is preliminary data.</text>
</comment>
<evidence type="ECO:0008006" key="3">
    <source>
        <dbReference type="Google" id="ProtNLM"/>
    </source>
</evidence>
<gene>
    <name evidence="1" type="ORF">J6I44_03135</name>
</gene>
<dbReference type="PROSITE" id="PS51257">
    <property type="entry name" value="PROKAR_LIPOPROTEIN"/>
    <property type="match status" value="1"/>
</dbReference>
<sequence length="178" mass="19891">MRTKIILPALFLCIFGALILTGCSKSDDQKKFENEAFKPPNKYTETLQDGSIKNEDPDDWRISPRYSGLITIGEPLTELPHPNPVLFNSRLTIDIYLRSIETLSAIEIYLLDLESSSNPLRPLDQRTVSSGQSQTTFTLSGELISGSTGGSDADDLYRILIYDDGRRNLITYGDVKVE</sequence>
<dbReference type="EMBL" id="JAGGJA010000002">
    <property type="protein sequence ID" value="MCW9705827.1"/>
    <property type="molecule type" value="Genomic_DNA"/>
</dbReference>
<name>A0ABT3PIT2_9BACT</name>